<dbReference type="PANTHER" id="PTHR10091">
    <property type="entry name" value="ALDOSE-1-EPIMERASE"/>
    <property type="match status" value="1"/>
</dbReference>
<evidence type="ECO:0000256" key="7">
    <source>
        <dbReference type="ARBA" id="ARBA00014165"/>
    </source>
</evidence>
<dbReference type="InterPro" id="IPR014718">
    <property type="entry name" value="GH-type_carb-bd"/>
</dbReference>
<keyword evidence="8" id="KW-0106">Calcium</keyword>
<proteinExistence type="inferred from homology"/>
<evidence type="ECO:0000256" key="2">
    <source>
        <dbReference type="ARBA" id="ARBA00001913"/>
    </source>
</evidence>
<dbReference type="CDD" id="cd09019">
    <property type="entry name" value="galactose_mutarotase_like"/>
    <property type="match status" value="1"/>
</dbReference>
<evidence type="ECO:0000256" key="10">
    <source>
        <dbReference type="ARBA" id="ARBA00023277"/>
    </source>
</evidence>
<dbReference type="SUPFAM" id="SSF74650">
    <property type="entry name" value="Galactose mutarotase-like"/>
    <property type="match status" value="1"/>
</dbReference>
<evidence type="ECO:0000256" key="11">
    <source>
        <dbReference type="PIRNR" id="PIRNR005096"/>
    </source>
</evidence>
<dbReference type="PROSITE" id="PS00545">
    <property type="entry name" value="ALDOSE_1_EPIMERASE"/>
    <property type="match status" value="1"/>
</dbReference>
<evidence type="ECO:0000313" key="13">
    <source>
        <dbReference type="Proteomes" id="UP000708576"/>
    </source>
</evidence>
<dbReference type="InterPro" id="IPR015443">
    <property type="entry name" value="Aldose_1-epimerase"/>
</dbReference>
<evidence type="ECO:0000313" key="12">
    <source>
        <dbReference type="EMBL" id="MBS2099788.1"/>
    </source>
</evidence>
<dbReference type="InterPro" id="IPR011013">
    <property type="entry name" value="Gal_mutarotase_sf_dom"/>
</dbReference>
<organism evidence="12 13">
    <name type="scientific">Carboxylicivirga linearis</name>
    <dbReference type="NCBI Taxonomy" id="1628157"/>
    <lineage>
        <taxon>Bacteria</taxon>
        <taxon>Pseudomonadati</taxon>
        <taxon>Bacteroidota</taxon>
        <taxon>Bacteroidia</taxon>
        <taxon>Marinilabiliales</taxon>
        <taxon>Marinilabiliaceae</taxon>
        <taxon>Carboxylicivirga</taxon>
    </lineage>
</organism>
<keyword evidence="9 11" id="KW-0413">Isomerase</keyword>
<dbReference type="Gene3D" id="2.70.98.10">
    <property type="match status" value="1"/>
</dbReference>
<dbReference type="EC" id="5.1.3.3" evidence="6 11"/>
<sequence length="374" mass="41145">MKKLLFALTIASFFTACQCDKAKLDLIDANAFETTLNDKAIKLYSITNANGLTAQLTNYGARVVSLWVPDKEGTFADVSLGFRTGDEYLNNKENFYGATIGRYGNRIGKAQFVIEEDTFNIDMNDGENTLHGGAGGFFSKIWDVKPVGTNSLEFTYTSVDGEQGYPGNVDVKVVFELTDKNELKIEYFASTDKTTHVNLTNHTYFNLGGEAAGTINDHLLMINADAFTPVDGGLIPTGELAPVEGTPFDFRKATAIGDRVNADDEQLRLGGGYDHNWVLNQAVDGLTLAATLKEPVSGRVMDVYTNEPGIQFYGGNFIDNKDMGKYGKTLNYREALCLETQHFPDTPNKPDFPSTLLNPGEDYYSICVYAFKAE</sequence>
<evidence type="ECO:0000256" key="8">
    <source>
        <dbReference type="ARBA" id="ARBA00022837"/>
    </source>
</evidence>
<dbReference type="InterPro" id="IPR018052">
    <property type="entry name" value="Ald1_epimerase_CS"/>
</dbReference>
<evidence type="ECO:0000256" key="1">
    <source>
        <dbReference type="ARBA" id="ARBA00001614"/>
    </source>
</evidence>
<evidence type="ECO:0000256" key="9">
    <source>
        <dbReference type="ARBA" id="ARBA00023235"/>
    </source>
</evidence>
<dbReference type="PANTHER" id="PTHR10091:SF0">
    <property type="entry name" value="GALACTOSE MUTAROTASE"/>
    <property type="match status" value="1"/>
</dbReference>
<dbReference type="RefSeq" id="WP_212217032.1">
    <property type="nucleotide sequence ID" value="NZ_JAGUCO010000015.1"/>
</dbReference>
<comment type="catalytic activity">
    <reaction evidence="1 11">
        <text>alpha-D-glucose = beta-D-glucose</text>
        <dbReference type="Rhea" id="RHEA:10264"/>
        <dbReference type="ChEBI" id="CHEBI:15903"/>
        <dbReference type="ChEBI" id="CHEBI:17925"/>
        <dbReference type="EC" id="5.1.3.3"/>
    </reaction>
</comment>
<gene>
    <name evidence="12" type="ORF">KEM10_15975</name>
</gene>
<dbReference type="PROSITE" id="PS51257">
    <property type="entry name" value="PROKAR_LIPOPROTEIN"/>
    <property type="match status" value="1"/>
</dbReference>
<dbReference type="EMBL" id="JAGUCO010000015">
    <property type="protein sequence ID" value="MBS2099788.1"/>
    <property type="molecule type" value="Genomic_DNA"/>
</dbReference>
<dbReference type="Pfam" id="PF01263">
    <property type="entry name" value="Aldose_epim"/>
    <property type="match status" value="1"/>
</dbReference>
<protein>
    <recommendedName>
        <fullName evidence="7 11">Aldose 1-epimerase</fullName>
        <ecNumber evidence="6 11">5.1.3.3</ecNumber>
    </recommendedName>
</protein>
<reference evidence="12 13" key="1">
    <citation type="journal article" date="2015" name="Int. J. Syst. Evol. Microbiol.">
        <title>Carboxylicivirga linearis sp. nov., isolated from a sea cucumber culture pond.</title>
        <authorList>
            <person name="Wang F.Q."/>
            <person name="Zhou Y.X."/>
            <person name="Lin X.Z."/>
            <person name="Chen G.J."/>
            <person name="Du Z.J."/>
        </authorList>
    </citation>
    <scope>NUCLEOTIDE SEQUENCE [LARGE SCALE GENOMIC DNA]</scope>
    <source>
        <strain evidence="12 13">FB218</strain>
    </source>
</reference>
<comment type="caution">
    <text evidence="12">The sequence shown here is derived from an EMBL/GenBank/DDBJ whole genome shotgun (WGS) entry which is preliminary data.</text>
</comment>
<evidence type="ECO:0000256" key="3">
    <source>
        <dbReference type="ARBA" id="ARBA00005028"/>
    </source>
</evidence>
<dbReference type="InterPro" id="IPR008183">
    <property type="entry name" value="Aldose_1/G6P_1-epimerase"/>
</dbReference>
<comment type="pathway">
    <text evidence="3 11">Carbohydrate metabolism; hexose metabolism.</text>
</comment>
<keyword evidence="13" id="KW-1185">Reference proteome</keyword>
<dbReference type="InterPro" id="IPR047215">
    <property type="entry name" value="Galactose_mutarotase-like"/>
</dbReference>
<comment type="similarity">
    <text evidence="4 11">Belongs to the aldose epimerase family.</text>
</comment>
<dbReference type="Proteomes" id="UP000708576">
    <property type="component" value="Unassembled WGS sequence"/>
</dbReference>
<name>A0ABS5JY30_9BACT</name>
<keyword evidence="10 11" id="KW-0119">Carbohydrate metabolism</keyword>
<evidence type="ECO:0000256" key="6">
    <source>
        <dbReference type="ARBA" id="ARBA00013185"/>
    </source>
</evidence>
<dbReference type="PIRSF" id="PIRSF005096">
    <property type="entry name" value="GALM"/>
    <property type="match status" value="1"/>
</dbReference>
<comment type="cofactor">
    <cofactor evidence="2">
        <name>Ca(2+)</name>
        <dbReference type="ChEBI" id="CHEBI:29108"/>
    </cofactor>
</comment>
<evidence type="ECO:0000256" key="5">
    <source>
        <dbReference type="ARBA" id="ARBA00011245"/>
    </source>
</evidence>
<comment type="subunit">
    <text evidence="5">Monomer.</text>
</comment>
<dbReference type="NCBIfam" id="NF008277">
    <property type="entry name" value="PRK11055.1"/>
    <property type="match status" value="1"/>
</dbReference>
<evidence type="ECO:0000256" key="4">
    <source>
        <dbReference type="ARBA" id="ARBA00006206"/>
    </source>
</evidence>
<accession>A0ABS5JY30</accession>